<dbReference type="SUPFAM" id="SSF53474">
    <property type="entry name" value="alpha/beta-Hydrolases"/>
    <property type="match status" value="1"/>
</dbReference>
<dbReference type="InterPro" id="IPR029058">
    <property type="entry name" value="AB_hydrolase_fold"/>
</dbReference>
<dbReference type="Gene3D" id="3.40.50.1820">
    <property type="entry name" value="alpha/beta hydrolase"/>
    <property type="match status" value="1"/>
</dbReference>
<reference evidence="4" key="1">
    <citation type="submission" date="2006-02" db="EMBL/GenBank/DDBJ databases">
        <title>Complete sequence of chromosome of Rhodoferax ferrireducens DSM 15236.</title>
        <authorList>
            <person name="Copeland A."/>
            <person name="Lucas S."/>
            <person name="Lapidus A."/>
            <person name="Barry K."/>
            <person name="Detter J.C."/>
            <person name="Glavina del Rio T."/>
            <person name="Hammon N."/>
            <person name="Israni S."/>
            <person name="Pitluck S."/>
            <person name="Brettin T."/>
            <person name="Bruce D."/>
            <person name="Han C."/>
            <person name="Tapia R."/>
            <person name="Gilna P."/>
            <person name="Kiss H."/>
            <person name="Schmutz J."/>
            <person name="Larimer F."/>
            <person name="Land M."/>
            <person name="Kyrpides N."/>
            <person name="Ivanova N."/>
            <person name="Richardson P."/>
        </authorList>
    </citation>
    <scope>NUCLEOTIDE SEQUENCE [LARGE SCALE GENOMIC DNA]</scope>
    <source>
        <strain evidence="4">ATCC BAA-621 / DSM 15236 / T118</strain>
    </source>
</reference>
<dbReference type="InterPro" id="IPR003140">
    <property type="entry name" value="PLipase/COase/thioEstase"/>
</dbReference>
<dbReference type="PANTHER" id="PTHR43037:SF1">
    <property type="entry name" value="BLL1128 PROTEIN"/>
    <property type="match status" value="1"/>
</dbReference>
<sequence>MDEIVTKIFSLVTLTTVTFLLGGCAMSEPWTLAEGQHPQSLEKQMSDTVGTPFLLYLPEGYNKIDGKKWPLIVFLHGSGERGDDIEKVKAHGPPKMLETQKDFPFIVVSPQAAAHTNWNSNSLTVLLDEVIARLPVDVDRIYLTGLSRGGHGTWKMAADHPERFAAIAPVCGAGDVKSACQLKNIPIWAFHGEKDTVVSLQDDAAMVAAVKACGGDVKFTVYPGVGHDSWTQTYANPALYEWFLQHKRKPVEP</sequence>
<keyword evidence="4" id="KW-1185">Reference proteome</keyword>
<dbReference type="ESTHER" id="rhofd-q21zf7">
    <property type="family name" value="5_AlphaBeta_hydrolase"/>
</dbReference>
<dbReference type="GO" id="GO:0016787">
    <property type="term" value="F:hydrolase activity"/>
    <property type="evidence" value="ECO:0007669"/>
    <property type="project" value="InterPro"/>
</dbReference>
<evidence type="ECO:0000313" key="3">
    <source>
        <dbReference type="EMBL" id="ABD68846.1"/>
    </source>
</evidence>
<dbReference type="RefSeq" id="WP_011463415.1">
    <property type="nucleotide sequence ID" value="NC_007908.1"/>
</dbReference>
<dbReference type="STRING" id="338969.Rfer_1105"/>
<dbReference type="Proteomes" id="UP000008332">
    <property type="component" value="Chromosome"/>
</dbReference>
<organism evidence="3 4">
    <name type="scientific">Albidiferax ferrireducens (strain ATCC BAA-621 / DSM 15236 / T118)</name>
    <name type="common">Rhodoferax ferrireducens</name>
    <dbReference type="NCBI Taxonomy" id="338969"/>
    <lineage>
        <taxon>Bacteria</taxon>
        <taxon>Pseudomonadati</taxon>
        <taxon>Pseudomonadota</taxon>
        <taxon>Betaproteobacteria</taxon>
        <taxon>Burkholderiales</taxon>
        <taxon>Comamonadaceae</taxon>
        <taxon>Rhodoferax</taxon>
    </lineage>
</organism>
<keyword evidence="1" id="KW-0732">Signal</keyword>
<dbReference type="AlphaFoldDB" id="Q21ZF7"/>
<accession>Q21ZF7</accession>
<evidence type="ECO:0000313" key="4">
    <source>
        <dbReference type="Proteomes" id="UP000008332"/>
    </source>
</evidence>
<name>Q21ZF7_ALBFT</name>
<dbReference type="HOGENOM" id="CLU_064094_1_0_4"/>
<dbReference type="InterPro" id="IPR050955">
    <property type="entry name" value="Plant_Biomass_Hydrol_Est"/>
</dbReference>
<dbReference type="EMBL" id="CP000267">
    <property type="protein sequence ID" value="ABD68846.1"/>
    <property type="molecule type" value="Genomic_DNA"/>
</dbReference>
<dbReference type="eggNOG" id="COG4099">
    <property type="taxonomic scope" value="Bacteria"/>
</dbReference>
<evidence type="ECO:0000256" key="1">
    <source>
        <dbReference type="ARBA" id="ARBA00022729"/>
    </source>
</evidence>
<feature type="domain" description="Phospholipase/carboxylesterase/thioesterase" evidence="2">
    <location>
        <begin position="111"/>
        <end position="232"/>
    </location>
</feature>
<dbReference type="KEGG" id="rfr:Rfer_1105"/>
<dbReference type="PROSITE" id="PS51257">
    <property type="entry name" value="PROKAR_LIPOPROTEIN"/>
    <property type="match status" value="1"/>
</dbReference>
<protein>
    <submittedName>
        <fullName evidence="3">Phospholipase/Carboxylesterase</fullName>
    </submittedName>
</protein>
<dbReference type="Pfam" id="PF02230">
    <property type="entry name" value="Abhydrolase_2"/>
    <property type="match status" value="1"/>
</dbReference>
<evidence type="ECO:0000259" key="2">
    <source>
        <dbReference type="Pfam" id="PF02230"/>
    </source>
</evidence>
<proteinExistence type="predicted"/>
<gene>
    <name evidence="3" type="ordered locus">Rfer_1105</name>
</gene>
<dbReference type="PANTHER" id="PTHR43037">
    <property type="entry name" value="UNNAMED PRODUCT-RELATED"/>
    <property type="match status" value="1"/>
</dbReference>
<dbReference type="OrthoDB" id="9764953at2"/>